<organism evidence="7">
    <name type="scientific">Noctiluca scintillans</name>
    <name type="common">Sea sparkle</name>
    <name type="synonym">Red tide dinoflagellate</name>
    <dbReference type="NCBI Taxonomy" id="2966"/>
    <lineage>
        <taxon>Eukaryota</taxon>
        <taxon>Sar</taxon>
        <taxon>Alveolata</taxon>
        <taxon>Dinophyceae</taxon>
        <taxon>Noctilucales</taxon>
        <taxon>Noctilucaceae</taxon>
        <taxon>Noctiluca</taxon>
    </lineage>
</organism>
<protein>
    <recommendedName>
        <fullName evidence="6">RING-type domain-containing protein</fullName>
    </recommendedName>
</protein>
<feature type="domain" description="RING-type" evidence="6">
    <location>
        <begin position="11"/>
        <end position="49"/>
    </location>
</feature>
<dbReference type="PANTHER" id="PTHR23327">
    <property type="entry name" value="RING FINGER PROTEIN 127"/>
    <property type="match status" value="1"/>
</dbReference>
<keyword evidence="5" id="KW-0472">Membrane</keyword>
<evidence type="ECO:0000256" key="2">
    <source>
        <dbReference type="ARBA" id="ARBA00022771"/>
    </source>
</evidence>
<dbReference type="InterPro" id="IPR015947">
    <property type="entry name" value="PUA-like_sf"/>
</dbReference>
<sequence>MEDEVAPEFECSICMKLLFEPVSVPCGHTFCRSCLERSLDYRSLCAVCRAPVVAGQSVNILIRSVIAEKYPSALASRRRELEDEVRAGEQEADLLRRRETTPQGETTGDGVTLLPLLRCDQMPLPHCRLEMDLRSYAEVQMVEHALQGGRRLGALEKTANEFGVCLDIVNFERNRARVSLAGKFRFRLREAPHMREDGFELGRCEAFFDAPLELNELSWNEIEVEDVPRTASQIAKDALELLEGQLRSIGQGGRREFTEHLGDVPRGLTTSAGLERLSFFLLGAIVMEASTRSTWLQSDDTKGRLEVCCKVLEASKGRPMLNLPGATSWMSPGQSTMNSLAILLFVIALLLAKAFGLLDRLGGHHSHVIDYY</sequence>
<dbReference type="GO" id="GO:0061630">
    <property type="term" value="F:ubiquitin protein ligase activity"/>
    <property type="evidence" value="ECO:0007669"/>
    <property type="project" value="TreeGrafter"/>
</dbReference>
<keyword evidence="1" id="KW-0479">Metal-binding</keyword>
<keyword evidence="3" id="KW-0862">Zinc</keyword>
<dbReference type="PANTHER" id="PTHR23327:SF42">
    <property type="entry name" value="LON PEPTIDASE N-TERMINAL DOMAIN AND RING FINGER PROTEIN C14F5.10C"/>
    <property type="match status" value="1"/>
</dbReference>
<gene>
    <name evidence="7" type="ORF">NSCI0253_LOCUS21071</name>
</gene>
<proteinExistence type="predicted"/>
<keyword evidence="5" id="KW-1133">Transmembrane helix</keyword>
<dbReference type="PROSITE" id="PS50089">
    <property type="entry name" value="ZF_RING_2"/>
    <property type="match status" value="1"/>
</dbReference>
<keyword evidence="2 4" id="KW-0863">Zinc-finger</keyword>
<evidence type="ECO:0000259" key="6">
    <source>
        <dbReference type="PROSITE" id="PS50089"/>
    </source>
</evidence>
<evidence type="ECO:0000256" key="1">
    <source>
        <dbReference type="ARBA" id="ARBA00022723"/>
    </source>
</evidence>
<dbReference type="SUPFAM" id="SSF88697">
    <property type="entry name" value="PUA domain-like"/>
    <property type="match status" value="1"/>
</dbReference>
<evidence type="ECO:0000313" key="7">
    <source>
        <dbReference type="EMBL" id="CAD8846721.1"/>
    </source>
</evidence>
<dbReference type="SMART" id="SM00184">
    <property type="entry name" value="RING"/>
    <property type="match status" value="1"/>
</dbReference>
<evidence type="ECO:0000256" key="3">
    <source>
        <dbReference type="ARBA" id="ARBA00022833"/>
    </source>
</evidence>
<reference evidence="7" key="1">
    <citation type="submission" date="2021-01" db="EMBL/GenBank/DDBJ databases">
        <authorList>
            <person name="Corre E."/>
            <person name="Pelletier E."/>
            <person name="Niang G."/>
            <person name="Scheremetjew M."/>
            <person name="Finn R."/>
            <person name="Kale V."/>
            <person name="Holt S."/>
            <person name="Cochrane G."/>
            <person name="Meng A."/>
            <person name="Brown T."/>
            <person name="Cohen L."/>
        </authorList>
    </citation>
    <scope>NUCLEOTIDE SEQUENCE</scope>
</reference>
<dbReference type="InterPro" id="IPR001841">
    <property type="entry name" value="Znf_RING"/>
</dbReference>
<dbReference type="AlphaFoldDB" id="A0A7S1A9D7"/>
<dbReference type="Gene3D" id="3.30.40.10">
    <property type="entry name" value="Zinc/RING finger domain, C3HC4 (zinc finger)"/>
    <property type="match status" value="1"/>
</dbReference>
<evidence type="ECO:0000256" key="4">
    <source>
        <dbReference type="PROSITE-ProRule" id="PRU00175"/>
    </source>
</evidence>
<accession>A0A7S1A9D7</accession>
<keyword evidence="5" id="KW-0812">Transmembrane</keyword>
<dbReference type="EMBL" id="HBFQ01029907">
    <property type="protein sequence ID" value="CAD8846721.1"/>
    <property type="molecule type" value="Transcribed_RNA"/>
</dbReference>
<evidence type="ECO:0000256" key="5">
    <source>
        <dbReference type="SAM" id="Phobius"/>
    </source>
</evidence>
<dbReference type="InterPro" id="IPR046336">
    <property type="entry name" value="Lon_prtase_N_sf"/>
</dbReference>
<dbReference type="Gene3D" id="2.30.130.40">
    <property type="entry name" value="LON domain-like"/>
    <property type="match status" value="1"/>
</dbReference>
<dbReference type="SUPFAM" id="SSF57850">
    <property type="entry name" value="RING/U-box"/>
    <property type="match status" value="1"/>
</dbReference>
<dbReference type="GO" id="GO:0008270">
    <property type="term" value="F:zinc ion binding"/>
    <property type="evidence" value="ECO:0007669"/>
    <property type="project" value="UniProtKB-KW"/>
</dbReference>
<dbReference type="CDD" id="cd16514">
    <property type="entry name" value="RING-HC_LONFs_rpt2"/>
    <property type="match status" value="1"/>
</dbReference>
<dbReference type="PROSITE" id="PS00518">
    <property type="entry name" value="ZF_RING_1"/>
    <property type="match status" value="1"/>
</dbReference>
<dbReference type="InterPro" id="IPR017907">
    <property type="entry name" value="Znf_RING_CS"/>
</dbReference>
<dbReference type="InterPro" id="IPR013083">
    <property type="entry name" value="Znf_RING/FYVE/PHD"/>
</dbReference>
<dbReference type="Pfam" id="PF13923">
    <property type="entry name" value="zf-C3HC4_2"/>
    <property type="match status" value="1"/>
</dbReference>
<name>A0A7S1A9D7_NOCSC</name>
<feature type="transmembrane region" description="Helical" evidence="5">
    <location>
        <begin position="340"/>
        <end position="358"/>
    </location>
</feature>